<dbReference type="EMBL" id="SSND01000002">
    <property type="protein sequence ID" value="THD83849.1"/>
    <property type="molecule type" value="Genomic_DNA"/>
</dbReference>
<dbReference type="AlphaFoldDB" id="A0A4S3MND2"/>
<dbReference type="OrthoDB" id="9811471at2"/>
<evidence type="ECO:0000313" key="2">
    <source>
        <dbReference type="EMBL" id="THD83849.1"/>
    </source>
</evidence>
<reference evidence="2 3" key="1">
    <citation type="submission" date="2019-04" db="EMBL/GenBank/DDBJ databases">
        <title>Draft genome sequence of Gemmobacter aestuarii sp. nov.</title>
        <authorList>
            <person name="Hameed A."/>
            <person name="Lin S.-Y."/>
            <person name="Shahina M."/>
            <person name="Lai W.-A."/>
            <person name="Young C.-C."/>
        </authorList>
    </citation>
    <scope>NUCLEOTIDE SEQUENCE [LARGE SCALE GENOMIC DNA]</scope>
    <source>
        <strain evidence="2 3">CC-PW-75</strain>
    </source>
</reference>
<sequence length="436" mass="45563">MTAADLGRGIGAGRIHALELTEVFLEAIARHPDRDRIYARVTPRRARSMAMAAADRAKAGTRIGLLDGVPLSWKDLFDAADAPTEAGSRLLKGRVPRSDAEVLATATACGTVCLGKTHMTELAFSGLGINPMTATPPNRVIPGAAPGGSSSGAAASITHHLAPAAIGSDTGGSVRIPAAWNDLVGLKTTHGRLSLKGVVPLCASFDTVGPLARTVEDCAEILAVLEGGRAVDLRGVTLKGARFLVLEGVALDGVRELPGAGFEAAVDRLARAGAVIERRAVPAADKALALSPALFAPEAYAQWQEVIEAAPERMFPVILERFRSGAAVSAIDHIRAWQALHRHRAEWLDAVAGYDAVLVPTAPILPPEATRLLTDPDYFATENLMALRNTRIGNVLGLCALTLPTGEPACGISLMGTPMGEERLLRIGAAAERALA</sequence>
<proteinExistence type="predicted"/>
<gene>
    <name evidence="2" type="ORF">E7811_10505</name>
</gene>
<feature type="domain" description="Amidase" evidence="1">
    <location>
        <begin position="19"/>
        <end position="425"/>
    </location>
</feature>
<organism evidence="2 3">
    <name type="scientific">Aliigemmobacter aestuarii</name>
    <dbReference type="NCBI Taxonomy" id="1445661"/>
    <lineage>
        <taxon>Bacteria</taxon>
        <taxon>Pseudomonadati</taxon>
        <taxon>Pseudomonadota</taxon>
        <taxon>Alphaproteobacteria</taxon>
        <taxon>Rhodobacterales</taxon>
        <taxon>Paracoccaceae</taxon>
        <taxon>Aliigemmobacter</taxon>
    </lineage>
</organism>
<dbReference type="PANTHER" id="PTHR11895:SF176">
    <property type="entry name" value="AMIDASE AMID-RELATED"/>
    <property type="match status" value="1"/>
</dbReference>
<evidence type="ECO:0000313" key="3">
    <source>
        <dbReference type="Proteomes" id="UP000309450"/>
    </source>
</evidence>
<protein>
    <submittedName>
        <fullName evidence="2">Amidase</fullName>
    </submittedName>
</protein>
<dbReference type="InterPro" id="IPR023631">
    <property type="entry name" value="Amidase_dom"/>
</dbReference>
<dbReference type="Proteomes" id="UP000309450">
    <property type="component" value="Unassembled WGS sequence"/>
</dbReference>
<comment type="caution">
    <text evidence="2">The sequence shown here is derived from an EMBL/GenBank/DDBJ whole genome shotgun (WGS) entry which is preliminary data.</text>
</comment>
<accession>A0A4S3MND2</accession>
<dbReference type="GO" id="GO:0003824">
    <property type="term" value="F:catalytic activity"/>
    <property type="evidence" value="ECO:0007669"/>
    <property type="project" value="InterPro"/>
</dbReference>
<dbReference type="SUPFAM" id="SSF75304">
    <property type="entry name" value="Amidase signature (AS) enzymes"/>
    <property type="match status" value="1"/>
</dbReference>
<dbReference type="PANTHER" id="PTHR11895">
    <property type="entry name" value="TRANSAMIDASE"/>
    <property type="match status" value="1"/>
</dbReference>
<keyword evidence="3" id="KW-1185">Reference proteome</keyword>
<dbReference type="InterPro" id="IPR000120">
    <property type="entry name" value="Amidase"/>
</dbReference>
<dbReference type="InterPro" id="IPR036928">
    <property type="entry name" value="AS_sf"/>
</dbReference>
<evidence type="ECO:0000259" key="1">
    <source>
        <dbReference type="Pfam" id="PF01425"/>
    </source>
</evidence>
<name>A0A4S3MND2_9RHOB</name>
<dbReference type="Gene3D" id="3.90.1300.10">
    <property type="entry name" value="Amidase signature (AS) domain"/>
    <property type="match status" value="1"/>
</dbReference>
<dbReference type="Pfam" id="PF01425">
    <property type="entry name" value="Amidase"/>
    <property type="match status" value="1"/>
</dbReference>